<dbReference type="EMBL" id="HBUE01245031">
    <property type="protein sequence ID" value="CAG6551518.1"/>
    <property type="molecule type" value="Transcribed_RNA"/>
</dbReference>
<dbReference type="EMBL" id="HBUE01245029">
    <property type="protein sequence ID" value="CAG6551512.1"/>
    <property type="molecule type" value="Transcribed_RNA"/>
</dbReference>
<protein>
    <submittedName>
        <fullName evidence="2">(northern house mosquito) hypothetical protein</fullName>
    </submittedName>
</protein>
<feature type="region of interest" description="Disordered" evidence="1">
    <location>
        <begin position="199"/>
        <end position="219"/>
    </location>
</feature>
<organism evidence="2">
    <name type="scientific">Culex pipiens</name>
    <name type="common">House mosquito</name>
    <dbReference type="NCBI Taxonomy" id="7175"/>
    <lineage>
        <taxon>Eukaryota</taxon>
        <taxon>Metazoa</taxon>
        <taxon>Ecdysozoa</taxon>
        <taxon>Arthropoda</taxon>
        <taxon>Hexapoda</taxon>
        <taxon>Insecta</taxon>
        <taxon>Pterygota</taxon>
        <taxon>Neoptera</taxon>
        <taxon>Endopterygota</taxon>
        <taxon>Diptera</taxon>
        <taxon>Nematocera</taxon>
        <taxon>Culicoidea</taxon>
        <taxon>Culicidae</taxon>
        <taxon>Culicinae</taxon>
        <taxon>Culicini</taxon>
        <taxon>Culex</taxon>
        <taxon>Culex</taxon>
    </lineage>
</organism>
<feature type="region of interest" description="Disordered" evidence="1">
    <location>
        <begin position="21"/>
        <end position="40"/>
    </location>
</feature>
<reference evidence="2" key="1">
    <citation type="submission" date="2021-05" db="EMBL/GenBank/DDBJ databases">
        <authorList>
            <person name="Alioto T."/>
            <person name="Alioto T."/>
            <person name="Gomez Garrido J."/>
        </authorList>
    </citation>
    <scope>NUCLEOTIDE SEQUENCE</scope>
</reference>
<dbReference type="EMBL" id="HBUE01245025">
    <property type="protein sequence ID" value="CAG6551501.1"/>
    <property type="molecule type" value="Transcribed_RNA"/>
</dbReference>
<evidence type="ECO:0000313" key="2">
    <source>
        <dbReference type="EMBL" id="CAG6551501.1"/>
    </source>
</evidence>
<sequence length="322" mass="36456">MQHPLPMPRHRLRRGNALRHRTPHLPTLGCHRSANLPPKLGPRRVRLQRRHLGHPYAQRPQRTTHVRPRRAALVLRRPPHRRCPLVRHAGGVQPLPGLLVATGQRRRNLPDSVRRGGRKRRQSVHLPLVAVRRRGLRGVSVPARRLRQRQVQAQARSVPAVRVAQDYGRVHPGAAVSADVRVSVGRVRGARRMDAGLEVRLGPTGEPHPATPRPGPDPAGQLLRVVQQLIAVTRHRRSWQHRHHKLKQPQQQQTRIFQRLERVLEVIDVGDLPPDAGHLQRDVPELGQRERHPALSRTHLQRSYVPLGLGGNRLPASVLGHV</sequence>
<name>A0A8D8IG82_CULPI</name>
<proteinExistence type="predicted"/>
<evidence type="ECO:0000256" key="1">
    <source>
        <dbReference type="SAM" id="MobiDB-lite"/>
    </source>
</evidence>
<dbReference type="EMBL" id="HBUE01352134">
    <property type="protein sequence ID" value="CAG6603811.1"/>
    <property type="molecule type" value="Transcribed_RNA"/>
</dbReference>
<accession>A0A8D8IG82</accession>
<dbReference type="EMBL" id="HBUE01352136">
    <property type="protein sequence ID" value="CAG6603817.1"/>
    <property type="molecule type" value="Transcribed_RNA"/>
</dbReference>
<dbReference type="EMBL" id="HBUE01352130">
    <property type="protein sequence ID" value="CAG6603800.1"/>
    <property type="molecule type" value="Transcribed_RNA"/>
</dbReference>
<dbReference type="AlphaFoldDB" id="A0A8D8IG82"/>